<feature type="compositionally biased region" description="Polar residues" evidence="8">
    <location>
        <begin position="325"/>
        <end position="342"/>
    </location>
</feature>
<dbReference type="Pfam" id="PF01926">
    <property type="entry name" value="MMR_HSR1"/>
    <property type="match status" value="1"/>
</dbReference>
<dbReference type="EMBL" id="CP055903">
    <property type="protein sequence ID" value="QKX63353.1"/>
    <property type="molecule type" value="Genomic_DNA"/>
</dbReference>
<accession>A0A7H8RFN1</accession>
<dbReference type="GO" id="GO:0046872">
    <property type="term" value="F:metal ion binding"/>
    <property type="evidence" value="ECO:0007669"/>
    <property type="project" value="UniProtKB-KW"/>
</dbReference>
<keyword evidence="4" id="KW-0479">Metal-binding</keyword>
<name>A0A7H8RFN1_TALRU</name>
<keyword evidence="6" id="KW-0460">Magnesium</keyword>
<comment type="similarity">
    <text evidence="2">Belongs to the TRAFAC class TrmE-Era-EngA-EngB-Septin-like GTPase superfamily. EngB GTPase family.</text>
</comment>
<dbReference type="GO" id="GO:0005739">
    <property type="term" value="C:mitochondrion"/>
    <property type="evidence" value="ECO:0007669"/>
    <property type="project" value="TreeGrafter"/>
</dbReference>
<comment type="cofactor">
    <cofactor evidence="1">
        <name>Mg(2+)</name>
        <dbReference type="ChEBI" id="CHEBI:18420"/>
    </cofactor>
</comment>
<evidence type="ECO:0000256" key="3">
    <source>
        <dbReference type="ARBA" id="ARBA00015370"/>
    </source>
</evidence>
<keyword evidence="5" id="KW-0547">Nucleotide-binding</keyword>
<gene>
    <name evidence="10" type="ORF">TRUGW13939_10523</name>
</gene>
<dbReference type="GO" id="GO:0005525">
    <property type="term" value="F:GTP binding"/>
    <property type="evidence" value="ECO:0007669"/>
    <property type="project" value="UniProtKB-KW"/>
</dbReference>
<dbReference type="InterPro" id="IPR052279">
    <property type="entry name" value="EngB_GTPase"/>
</dbReference>
<evidence type="ECO:0000256" key="1">
    <source>
        <dbReference type="ARBA" id="ARBA00001946"/>
    </source>
</evidence>
<dbReference type="PANTHER" id="PTHR46498">
    <property type="entry name" value="GTP-BINDING PROTEIN 8"/>
    <property type="match status" value="1"/>
</dbReference>
<protein>
    <recommendedName>
        <fullName evidence="3">GTP-binding protein 8</fullName>
    </recommendedName>
</protein>
<evidence type="ECO:0000313" key="11">
    <source>
        <dbReference type="Proteomes" id="UP000509510"/>
    </source>
</evidence>
<evidence type="ECO:0000256" key="8">
    <source>
        <dbReference type="SAM" id="MobiDB-lite"/>
    </source>
</evidence>
<dbReference type="PRINTS" id="PR00326">
    <property type="entry name" value="GTP1OBG"/>
</dbReference>
<dbReference type="AlphaFoldDB" id="A0A7H8RFN1"/>
<dbReference type="InterPro" id="IPR030393">
    <property type="entry name" value="G_ENGB_dom"/>
</dbReference>
<feature type="domain" description="EngB-type G" evidence="9">
    <location>
        <begin position="105"/>
        <end position="270"/>
    </location>
</feature>
<organism evidence="10 11">
    <name type="scientific">Talaromyces rugulosus</name>
    <name type="common">Penicillium rugulosum</name>
    <dbReference type="NCBI Taxonomy" id="121627"/>
    <lineage>
        <taxon>Eukaryota</taxon>
        <taxon>Fungi</taxon>
        <taxon>Dikarya</taxon>
        <taxon>Ascomycota</taxon>
        <taxon>Pezizomycotina</taxon>
        <taxon>Eurotiomycetes</taxon>
        <taxon>Eurotiomycetidae</taxon>
        <taxon>Eurotiales</taxon>
        <taxon>Trichocomaceae</taxon>
        <taxon>Talaromyces</taxon>
        <taxon>Talaromyces sect. Islandici</taxon>
    </lineage>
</organism>
<proteinExistence type="inferred from homology"/>
<sequence>MVGRTLICTACRASLRGVVRLQPKRSHATKTFEPPVMKRLTDVNSVYAPKKFDDLESTDLAAYWDTIPPSNEDLEYADKIFKRSRHSPVKLFSAAKFRTIPFDSNEPEVAFIGRSNVGKSSIINALTESEICYTSKQPGKTTEMNAFGIGGTKGGESKIVLLDMPGYGKSSRREWGVEIMKYLQQRKQLRRTYLLIDSLHGLKDTDKEILSLFRQYGISHQIILSKLDRILVSKLNKGIKEFTHGKREIRRSKLKNLKKVMEELRPIIQPIGAAAGPGSLGEMLGCTTLAKLSPPSRNCLGISAIRWSILQATGLAGGFKPEIVQSPSSPQEPANNTITPTFTFDDKM</sequence>
<feature type="region of interest" description="Disordered" evidence="8">
    <location>
        <begin position="325"/>
        <end position="348"/>
    </location>
</feature>
<dbReference type="RefSeq" id="XP_035349527.1">
    <property type="nucleotide sequence ID" value="XM_035493634.1"/>
</dbReference>
<keyword evidence="7" id="KW-0342">GTP-binding</keyword>
<dbReference type="PROSITE" id="PS51706">
    <property type="entry name" value="G_ENGB"/>
    <property type="match status" value="1"/>
</dbReference>
<dbReference type="CDD" id="cd01876">
    <property type="entry name" value="YihA_EngB"/>
    <property type="match status" value="1"/>
</dbReference>
<evidence type="ECO:0000256" key="6">
    <source>
        <dbReference type="ARBA" id="ARBA00022842"/>
    </source>
</evidence>
<dbReference type="Proteomes" id="UP000509510">
    <property type="component" value="Chromosome VI"/>
</dbReference>
<dbReference type="InterPro" id="IPR027417">
    <property type="entry name" value="P-loop_NTPase"/>
</dbReference>
<reference evidence="11" key="1">
    <citation type="submission" date="2020-06" db="EMBL/GenBank/DDBJ databases">
        <title>A chromosome-scale genome assembly of Talaromyces rugulosus W13939.</title>
        <authorList>
            <person name="Wang B."/>
            <person name="Guo L."/>
            <person name="Ye K."/>
            <person name="Wang L."/>
        </authorList>
    </citation>
    <scope>NUCLEOTIDE SEQUENCE [LARGE SCALE GENOMIC DNA]</scope>
    <source>
        <strain evidence="11">W13939</strain>
    </source>
</reference>
<evidence type="ECO:0000256" key="5">
    <source>
        <dbReference type="ARBA" id="ARBA00022741"/>
    </source>
</evidence>
<evidence type="ECO:0000256" key="4">
    <source>
        <dbReference type="ARBA" id="ARBA00022723"/>
    </source>
</evidence>
<dbReference type="FunFam" id="3.40.50.300:FF:001874">
    <property type="entry name" value="GTP binding protein (EngB), putative"/>
    <property type="match status" value="1"/>
</dbReference>
<dbReference type="PANTHER" id="PTHR46498:SF1">
    <property type="entry name" value="GTP-BINDING PROTEIN 8"/>
    <property type="match status" value="1"/>
</dbReference>
<evidence type="ECO:0000259" key="9">
    <source>
        <dbReference type="PROSITE" id="PS51706"/>
    </source>
</evidence>
<dbReference type="InterPro" id="IPR006073">
    <property type="entry name" value="GTP-bd"/>
</dbReference>
<dbReference type="InterPro" id="IPR019987">
    <property type="entry name" value="GTP-bd_ribosome_bio_YsxC"/>
</dbReference>
<dbReference type="NCBIfam" id="TIGR03598">
    <property type="entry name" value="GTPase_YsxC"/>
    <property type="match status" value="1"/>
</dbReference>
<dbReference type="SUPFAM" id="SSF52540">
    <property type="entry name" value="P-loop containing nucleoside triphosphate hydrolases"/>
    <property type="match status" value="1"/>
</dbReference>
<dbReference type="KEGG" id="trg:TRUGW13939_10523"/>
<dbReference type="Gene3D" id="3.40.50.300">
    <property type="entry name" value="P-loop containing nucleotide triphosphate hydrolases"/>
    <property type="match status" value="1"/>
</dbReference>
<dbReference type="OrthoDB" id="391988at2759"/>
<evidence type="ECO:0000256" key="2">
    <source>
        <dbReference type="ARBA" id="ARBA00009638"/>
    </source>
</evidence>
<keyword evidence="11" id="KW-1185">Reference proteome</keyword>
<dbReference type="GeneID" id="55998002"/>
<evidence type="ECO:0000313" key="10">
    <source>
        <dbReference type="EMBL" id="QKX63353.1"/>
    </source>
</evidence>
<evidence type="ECO:0000256" key="7">
    <source>
        <dbReference type="ARBA" id="ARBA00023134"/>
    </source>
</evidence>